<feature type="compositionally biased region" description="Polar residues" evidence="1">
    <location>
        <begin position="403"/>
        <end position="413"/>
    </location>
</feature>
<evidence type="ECO:0000259" key="2">
    <source>
        <dbReference type="Pfam" id="PF13391"/>
    </source>
</evidence>
<dbReference type="EMBL" id="KE747832">
    <property type="protein sequence ID" value="RMZ72365.1"/>
    <property type="molecule type" value="Genomic_DNA"/>
</dbReference>
<feature type="region of interest" description="Disordered" evidence="1">
    <location>
        <begin position="1"/>
        <end position="23"/>
    </location>
</feature>
<feature type="region of interest" description="Disordered" evidence="1">
    <location>
        <begin position="382"/>
        <end position="444"/>
    </location>
</feature>
<sequence length="503" mass="57386">MATDMMYIRPPTSPFPRNSEPKPRMLTFRHPSYDDEGFKNVLFRLYAVDIERDASHHNEQDASQRPGLKGLYTQFALDACAIIAGNRTEGWLSTLRNPQQARDNRVDANSILHEDDYYFHLPQDENADGFTDPYPTVRTFSEWIFPHQRIPPYWQQLPAPSKEPFLYTPANSWELTSAVRYCDRHCRISGHRDELQVAHIVPQDEAAWWKTNDMNRYNYNILRNDLDDVANAILLRADLHLAWDRRRFVFVPKPSSDGSGMRLVCHTLDPPAGYWHLYHNRELHNSAVGVEQLFARFAWSLFSILNPLLSHDVVRRSPIRTAVDNQGLSSRYFTGYFPTDVCQKLSTAANKKRLTSPEEFEKDEHADDNTVKDRVAVCRHVQTQNDATTPPFPSAPNPRKRSIGTTLFPQVQNADAAKEGKDVPPTTLQEHTSPSSPAEGSPRDEIKWAEDGRWGRGSVGSQVLTVSGDEVTRVLKLSGYDDMKEVKSNDEEMCTRGMSVGGW</sequence>
<dbReference type="AlphaFoldDB" id="A0A3M7MCZ1"/>
<organism evidence="3 4">
    <name type="scientific">Pyrenophora seminiperda CCB06</name>
    <dbReference type="NCBI Taxonomy" id="1302712"/>
    <lineage>
        <taxon>Eukaryota</taxon>
        <taxon>Fungi</taxon>
        <taxon>Dikarya</taxon>
        <taxon>Ascomycota</taxon>
        <taxon>Pezizomycotina</taxon>
        <taxon>Dothideomycetes</taxon>
        <taxon>Pleosporomycetidae</taxon>
        <taxon>Pleosporales</taxon>
        <taxon>Pleosporineae</taxon>
        <taxon>Pleosporaceae</taxon>
        <taxon>Pyrenophora</taxon>
    </lineage>
</organism>
<dbReference type="Proteomes" id="UP000265663">
    <property type="component" value="Unassembled WGS sequence"/>
</dbReference>
<evidence type="ECO:0000313" key="4">
    <source>
        <dbReference type="Proteomes" id="UP000265663"/>
    </source>
</evidence>
<keyword evidence="4" id="KW-1185">Reference proteome</keyword>
<evidence type="ECO:0000313" key="3">
    <source>
        <dbReference type="EMBL" id="RMZ72365.1"/>
    </source>
</evidence>
<gene>
    <name evidence="3" type="ORF">GMOD_00010228</name>
</gene>
<protein>
    <submittedName>
        <fullName evidence="3">Endoglucanase type c</fullName>
    </submittedName>
</protein>
<evidence type="ECO:0000256" key="1">
    <source>
        <dbReference type="SAM" id="MobiDB-lite"/>
    </source>
</evidence>
<dbReference type="Pfam" id="PF13391">
    <property type="entry name" value="HNH_2"/>
    <property type="match status" value="1"/>
</dbReference>
<dbReference type="OrthoDB" id="3686371at2759"/>
<proteinExistence type="predicted"/>
<dbReference type="InterPro" id="IPR003615">
    <property type="entry name" value="HNH_nuc"/>
</dbReference>
<accession>A0A3M7MCZ1</accession>
<feature type="domain" description="HNH nuclease" evidence="2">
    <location>
        <begin position="186"/>
        <end position="251"/>
    </location>
</feature>
<name>A0A3M7MCZ1_9PLEO</name>
<feature type="compositionally biased region" description="Polar residues" evidence="1">
    <location>
        <begin position="426"/>
        <end position="438"/>
    </location>
</feature>
<reference evidence="3 4" key="1">
    <citation type="journal article" date="2014" name="PLoS ONE">
        <title>De novo Genome Assembly of the Fungal Plant Pathogen Pyrenophora semeniperda.</title>
        <authorList>
            <person name="Soliai M.M."/>
            <person name="Meyer S.E."/>
            <person name="Udall J.A."/>
            <person name="Elzinga D.E."/>
            <person name="Hermansen R.A."/>
            <person name="Bodily P.M."/>
            <person name="Hart A.A."/>
            <person name="Coleman C.E."/>
        </authorList>
    </citation>
    <scope>NUCLEOTIDE SEQUENCE [LARGE SCALE GENOMIC DNA]</scope>
    <source>
        <strain evidence="3 4">CCB06</strain>
        <tissue evidence="3">Mycelium</tissue>
    </source>
</reference>